<sequence length="53" mass="6054">MSDAGILQGAHDIVFNNPYLNDNSTHDNSTHVNQTFHNNNTIVERERFVLNDI</sequence>
<dbReference type="EMBL" id="MU153963">
    <property type="protein sequence ID" value="KAF9439558.1"/>
    <property type="molecule type" value="Genomic_DNA"/>
</dbReference>
<proteinExistence type="predicted"/>
<gene>
    <name evidence="1" type="ORF">P691DRAFT_769428</name>
</gene>
<accession>A0A9P5WVY8</accession>
<keyword evidence="2" id="KW-1185">Reference proteome</keyword>
<protein>
    <submittedName>
        <fullName evidence="1">Uncharacterized protein</fullName>
    </submittedName>
</protein>
<dbReference type="AlphaFoldDB" id="A0A9P5WVY8"/>
<name>A0A9P5WVY8_9AGAR</name>
<reference evidence="1" key="1">
    <citation type="submission" date="2020-11" db="EMBL/GenBank/DDBJ databases">
        <authorList>
            <consortium name="DOE Joint Genome Institute"/>
            <person name="Ahrendt S."/>
            <person name="Riley R."/>
            <person name="Andreopoulos W."/>
            <person name="Labutti K."/>
            <person name="Pangilinan J."/>
            <person name="Ruiz-Duenas F.J."/>
            <person name="Barrasa J.M."/>
            <person name="Sanchez-Garcia M."/>
            <person name="Camarero S."/>
            <person name="Miyauchi S."/>
            <person name="Serrano A."/>
            <person name="Linde D."/>
            <person name="Babiker R."/>
            <person name="Drula E."/>
            <person name="Ayuso-Fernandez I."/>
            <person name="Pacheco R."/>
            <person name="Padilla G."/>
            <person name="Ferreira P."/>
            <person name="Barriuso J."/>
            <person name="Kellner H."/>
            <person name="Castanera R."/>
            <person name="Alfaro M."/>
            <person name="Ramirez L."/>
            <person name="Pisabarro A.G."/>
            <person name="Kuo A."/>
            <person name="Tritt A."/>
            <person name="Lipzen A."/>
            <person name="He G."/>
            <person name="Yan M."/>
            <person name="Ng V."/>
            <person name="Cullen D."/>
            <person name="Martin F."/>
            <person name="Rosso M.-N."/>
            <person name="Henrissat B."/>
            <person name="Hibbett D."/>
            <person name="Martinez A.T."/>
            <person name="Grigoriev I.V."/>
        </authorList>
    </citation>
    <scope>NUCLEOTIDE SEQUENCE</scope>
    <source>
        <strain evidence="1">MF-IS2</strain>
    </source>
</reference>
<evidence type="ECO:0000313" key="1">
    <source>
        <dbReference type="EMBL" id="KAF9439558.1"/>
    </source>
</evidence>
<dbReference type="Proteomes" id="UP000807342">
    <property type="component" value="Unassembled WGS sequence"/>
</dbReference>
<organism evidence="1 2">
    <name type="scientific">Macrolepiota fuliginosa MF-IS2</name>
    <dbReference type="NCBI Taxonomy" id="1400762"/>
    <lineage>
        <taxon>Eukaryota</taxon>
        <taxon>Fungi</taxon>
        <taxon>Dikarya</taxon>
        <taxon>Basidiomycota</taxon>
        <taxon>Agaricomycotina</taxon>
        <taxon>Agaricomycetes</taxon>
        <taxon>Agaricomycetidae</taxon>
        <taxon>Agaricales</taxon>
        <taxon>Agaricineae</taxon>
        <taxon>Agaricaceae</taxon>
        <taxon>Macrolepiota</taxon>
    </lineage>
</organism>
<comment type="caution">
    <text evidence="1">The sequence shown here is derived from an EMBL/GenBank/DDBJ whole genome shotgun (WGS) entry which is preliminary data.</text>
</comment>
<evidence type="ECO:0000313" key="2">
    <source>
        <dbReference type="Proteomes" id="UP000807342"/>
    </source>
</evidence>